<sequence>MKLITPLLLTLPTVTALPRDPSKRQLFGGGPKVTIDNPSATIIGTSDSFLGITPAKIESFKGIPFAQPPVGALRLKPPQPLTSPLGTVEATNALPPACPQFLLPNIEIPGLPTVSAILRESPLLKNGALQGQEDCLTINVQRPAGTTPDSKLPVLFWIFGGGFEFGSTLMYDGAGLVSNSIAMGKPFVFVAVNYRTGGFGFLGGKEILQDGSANLGLLDQRAGLEWVADNIAQFGGDPEKVTIWGESAGAISVYDQMMLYDGNVTYKGKPLFRGAIMNSGTVVPVDPVDTPKAQEVYDAVVKSAGCEGDADTLACLRGLDFDKFLNATNSVPNILSFTSVALSYLPRPDGKVLTQSPEVFASSGKFPKIPFIVGDQEDEGTLFALFQSNLTTTEDIEKYLSDLYFRGASPEQIKGLVATYPDDPAAGSPFGTGQDNNWYPQYKRIAALLGDATFTLVRRFVLNATSIANPDVPSWSYLSSTGRGIPILGTLHATDLLQVFYGTPDNFARKSIQQRYFNFVYNLDPNDAAGGTEPTEKPVNITKWAPWKQDQMLMHFLADSEDVIKDDFRQESFQFLSDNSMSLRF</sequence>
<dbReference type="EMBL" id="KZ805373">
    <property type="protein sequence ID" value="PVI00431.1"/>
    <property type="molecule type" value="Genomic_DNA"/>
</dbReference>
<dbReference type="InterPro" id="IPR002018">
    <property type="entry name" value="CarbesteraseB"/>
</dbReference>
<evidence type="ECO:0000256" key="7">
    <source>
        <dbReference type="ARBA" id="ARBA00023180"/>
    </source>
</evidence>
<keyword evidence="3" id="KW-0964">Secreted</keyword>
<dbReference type="GO" id="GO:0006629">
    <property type="term" value="P:lipid metabolic process"/>
    <property type="evidence" value="ECO:0007669"/>
    <property type="project" value="UniProtKB-KW"/>
</dbReference>
<dbReference type="AlphaFoldDB" id="A0A2V1DQP7"/>
<organism evidence="10 11">
    <name type="scientific">Periconia macrospinosa</name>
    <dbReference type="NCBI Taxonomy" id="97972"/>
    <lineage>
        <taxon>Eukaryota</taxon>
        <taxon>Fungi</taxon>
        <taxon>Dikarya</taxon>
        <taxon>Ascomycota</taxon>
        <taxon>Pezizomycotina</taxon>
        <taxon>Dothideomycetes</taxon>
        <taxon>Pleosporomycetidae</taxon>
        <taxon>Pleosporales</taxon>
        <taxon>Massarineae</taxon>
        <taxon>Periconiaceae</taxon>
        <taxon>Periconia</taxon>
    </lineage>
</organism>
<comment type="similarity">
    <text evidence="2 8">Belongs to the type-B carboxylesterase/lipase family.</text>
</comment>
<keyword evidence="5 8" id="KW-0378">Hydrolase</keyword>
<accession>A0A2V1DQP7</accession>
<evidence type="ECO:0000256" key="2">
    <source>
        <dbReference type="ARBA" id="ARBA00005964"/>
    </source>
</evidence>
<dbReference type="PANTHER" id="PTHR11559">
    <property type="entry name" value="CARBOXYLESTERASE"/>
    <property type="match status" value="1"/>
</dbReference>
<comment type="subcellular location">
    <subcellularLocation>
        <location evidence="1">Secreted</location>
    </subcellularLocation>
</comment>
<dbReference type="SUPFAM" id="SSF53474">
    <property type="entry name" value="alpha/beta-Hydrolases"/>
    <property type="match status" value="1"/>
</dbReference>
<keyword evidence="4 8" id="KW-0732">Signal</keyword>
<keyword evidence="7" id="KW-0325">Glycoprotein</keyword>
<feature type="domain" description="Carboxylesterase type B" evidence="9">
    <location>
        <begin position="35"/>
        <end position="575"/>
    </location>
</feature>
<dbReference type="FunFam" id="3.40.50.1820:FF:000213">
    <property type="entry name" value="Carboxylic ester hydrolase"/>
    <property type="match status" value="1"/>
</dbReference>
<dbReference type="EC" id="3.1.1.-" evidence="8"/>
<evidence type="ECO:0000256" key="4">
    <source>
        <dbReference type="ARBA" id="ARBA00022729"/>
    </source>
</evidence>
<protein>
    <recommendedName>
        <fullName evidence="8">Carboxylic ester hydrolase</fullName>
        <ecNumber evidence="8">3.1.1.-</ecNumber>
    </recommendedName>
</protein>
<evidence type="ECO:0000256" key="3">
    <source>
        <dbReference type="ARBA" id="ARBA00022525"/>
    </source>
</evidence>
<evidence type="ECO:0000313" key="10">
    <source>
        <dbReference type="EMBL" id="PVI00431.1"/>
    </source>
</evidence>
<evidence type="ECO:0000256" key="6">
    <source>
        <dbReference type="ARBA" id="ARBA00023098"/>
    </source>
</evidence>
<dbReference type="Pfam" id="PF00135">
    <property type="entry name" value="COesterase"/>
    <property type="match status" value="1"/>
</dbReference>
<evidence type="ECO:0000256" key="1">
    <source>
        <dbReference type="ARBA" id="ARBA00004613"/>
    </source>
</evidence>
<name>A0A2V1DQP7_9PLEO</name>
<evidence type="ECO:0000313" key="11">
    <source>
        <dbReference type="Proteomes" id="UP000244855"/>
    </source>
</evidence>
<evidence type="ECO:0000256" key="8">
    <source>
        <dbReference type="RuleBase" id="RU361235"/>
    </source>
</evidence>
<evidence type="ECO:0000256" key="5">
    <source>
        <dbReference type="ARBA" id="ARBA00022801"/>
    </source>
</evidence>
<dbReference type="InterPro" id="IPR029058">
    <property type="entry name" value="AB_hydrolase_fold"/>
</dbReference>
<dbReference type="STRING" id="97972.A0A2V1DQP7"/>
<keyword evidence="11" id="KW-1185">Reference proteome</keyword>
<dbReference type="Gene3D" id="3.40.50.1820">
    <property type="entry name" value="alpha/beta hydrolase"/>
    <property type="match status" value="1"/>
</dbReference>
<dbReference type="InterPro" id="IPR050309">
    <property type="entry name" value="Type-B_Carboxylest/Lipase"/>
</dbReference>
<dbReference type="PROSITE" id="PS00122">
    <property type="entry name" value="CARBOXYLESTERASE_B_1"/>
    <property type="match status" value="1"/>
</dbReference>
<feature type="chain" id="PRO_5015801092" description="Carboxylic ester hydrolase" evidence="8">
    <location>
        <begin position="17"/>
        <end position="585"/>
    </location>
</feature>
<dbReference type="InterPro" id="IPR019826">
    <property type="entry name" value="Carboxylesterase_B_AS"/>
</dbReference>
<proteinExistence type="inferred from homology"/>
<dbReference type="OrthoDB" id="408631at2759"/>
<keyword evidence="6" id="KW-0443">Lipid metabolism</keyword>
<dbReference type="GO" id="GO:0005576">
    <property type="term" value="C:extracellular region"/>
    <property type="evidence" value="ECO:0007669"/>
    <property type="project" value="UniProtKB-SubCell"/>
</dbReference>
<evidence type="ECO:0000259" key="9">
    <source>
        <dbReference type="Pfam" id="PF00135"/>
    </source>
</evidence>
<dbReference type="GO" id="GO:0016787">
    <property type="term" value="F:hydrolase activity"/>
    <property type="evidence" value="ECO:0007669"/>
    <property type="project" value="UniProtKB-KW"/>
</dbReference>
<gene>
    <name evidence="10" type="ORF">DM02DRAFT_592715</name>
</gene>
<reference evidence="10 11" key="1">
    <citation type="journal article" date="2018" name="Sci. Rep.">
        <title>Comparative genomics provides insights into the lifestyle and reveals functional heterogeneity of dark septate endophytic fungi.</title>
        <authorList>
            <person name="Knapp D.G."/>
            <person name="Nemeth J.B."/>
            <person name="Barry K."/>
            <person name="Hainaut M."/>
            <person name="Henrissat B."/>
            <person name="Johnson J."/>
            <person name="Kuo A."/>
            <person name="Lim J.H.P."/>
            <person name="Lipzen A."/>
            <person name="Nolan M."/>
            <person name="Ohm R.A."/>
            <person name="Tamas L."/>
            <person name="Grigoriev I.V."/>
            <person name="Spatafora J.W."/>
            <person name="Nagy L.G."/>
            <person name="Kovacs G.M."/>
        </authorList>
    </citation>
    <scope>NUCLEOTIDE SEQUENCE [LARGE SCALE GENOMIC DNA]</scope>
    <source>
        <strain evidence="10 11">DSE2036</strain>
    </source>
</reference>
<feature type="signal peptide" evidence="8">
    <location>
        <begin position="1"/>
        <end position="16"/>
    </location>
</feature>
<dbReference type="Proteomes" id="UP000244855">
    <property type="component" value="Unassembled WGS sequence"/>
</dbReference>